<dbReference type="PANTHER" id="PTHR11361">
    <property type="entry name" value="DNA MISMATCH REPAIR PROTEIN MUTS FAMILY MEMBER"/>
    <property type="match status" value="1"/>
</dbReference>
<evidence type="ECO:0000259" key="7">
    <source>
        <dbReference type="PROSITE" id="PS00486"/>
    </source>
</evidence>
<dbReference type="GO" id="GO:0005634">
    <property type="term" value="C:nucleus"/>
    <property type="evidence" value="ECO:0007669"/>
    <property type="project" value="TreeGrafter"/>
</dbReference>
<dbReference type="Pfam" id="PF05188">
    <property type="entry name" value="MutS_II"/>
    <property type="match status" value="1"/>
</dbReference>
<dbReference type="SUPFAM" id="SSF52540">
    <property type="entry name" value="P-loop containing nucleoside triphosphate hydrolases"/>
    <property type="match status" value="1"/>
</dbReference>
<feature type="compositionally biased region" description="Polar residues" evidence="6">
    <location>
        <begin position="27"/>
        <end position="57"/>
    </location>
</feature>
<keyword evidence="4" id="KW-0238">DNA-binding</keyword>
<dbReference type="InterPro" id="IPR007860">
    <property type="entry name" value="DNA_mmatch_repair_MutS_con_dom"/>
</dbReference>
<comment type="similarity">
    <text evidence="1">Belongs to the DNA mismatch repair MutS family.</text>
</comment>
<dbReference type="InterPro" id="IPR011184">
    <property type="entry name" value="DNA_mismatch_repair_Msh2"/>
</dbReference>
<keyword evidence="5" id="KW-0469">Meiosis</keyword>
<dbReference type="PIRSF" id="PIRSF005813">
    <property type="entry name" value="MSH2"/>
    <property type="match status" value="1"/>
</dbReference>
<evidence type="ECO:0000256" key="3">
    <source>
        <dbReference type="ARBA" id="ARBA00022840"/>
    </source>
</evidence>
<evidence type="ECO:0000256" key="4">
    <source>
        <dbReference type="ARBA" id="ARBA00023125"/>
    </source>
</evidence>
<comment type="caution">
    <text evidence="8">The sequence shown here is derived from an EMBL/GenBank/DDBJ whole genome shotgun (WGS) entry which is preliminary data.</text>
</comment>
<dbReference type="SMART" id="SM00534">
    <property type="entry name" value="MUTSac"/>
    <property type="match status" value="1"/>
</dbReference>
<dbReference type="Gene3D" id="3.30.420.110">
    <property type="entry name" value="MutS, connector domain"/>
    <property type="match status" value="1"/>
</dbReference>
<dbReference type="Gene3D" id="3.40.50.300">
    <property type="entry name" value="P-loop containing nucleotide triphosphate hydrolases"/>
    <property type="match status" value="1"/>
</dbReference>
<dbReference type="InterPro" id="IPR007696">
    <property type="entry name" value="DNA_mismatch_repair_MutS_core"/>
</dbReference>
<dbReference type="AlphaFoldDB" id="A0A420H1U7"/>
<dbReference type="SUPFAM" id="SSF53150">
    <property type="entry name" value="DNA repair protein MutS, domain II"/>
    <property type="match status" value="1"/>
</dbReference>
<proteinExistence type="inferred from homology"/>
<organism evidence="8 9">
    <name type="scientific">Golovinomyces cichoracearum</name>
    <dbReference type="NCBI Taxonomy" id="62708"/>
    <lineage>
        <taxon>Eukaryota</taxon>
        <taxon>Fungi</taxon>
        <taxon>Dikarya</taxon>
        <taxon>Ascomycota</taxon>
        <taxon>Pezizomycotina</taxon>
        <taxon>Leotiomycetes</taxon>
        <taxon>Erysiphales</taxon>
        <taxon>Erysiphaceae</taxon>
        <taxon>Golovinomyces</taxon>
    </lineage>
</organism>
<dbReference type="Pfam" id="PF05192">
    <property type="entry name" value="MutS_III"/>
    <property type="match status" value="1"/>
</dbReference>
<evidence type="ECO:0000256" key="6">
    <source>
        <dbReference type="SAM" id="MobiDB-lite"/>
    </source>
</evidence>
<dbReference type="GO" id="GO:0140664">
    <property type="term" value="F:ATP-dependent DNA damage sensor activity"/>
    <property type="evidence" value="ECO:0007669"/>
    <property type="project" value="InterPro"/>
</dbReference>
<protein>
    <submittedName>
        <fullName evidence="8">MutS protein-like protein 4</fullName>
    </submittedName>
</protein>
<dbReference type="GO" id="GO:0030983">
    <property type="term" value="F:mismatched DNA binding"/>
    <property type="evidence" value="ECO:0007669"/>
    <property type="project" value="InterPro"/>
</dbReference>
<keyword evidence="2" id="KW-0547">Nucleotide-binding</keyword>
<dbReference type="Pfam" id="PF00488">
    <property type="entry name" value="MutS_V"/>
    <property type="match status" value="2"/>
</dbReference>
<gene>
    <name evidence="8" type="ORF">GcC1_225029</name>
</gene>
<evidence type="ECO:0000256" key="1">
    <source>
        <dbReference type="ARBA" id="ARBA00006271"/>
    </source>
</evidence>
<evidence type="ECO:0000313" key="9">
    <source>
        <dbReference type="Proteomes" id="UP000285405"/>
    </source>
</evidence>
<dbReference type="SUPFAM" id="SSF48334">
    <property type="entry name" value="DNA repair protein MutS, domain III"/>
    <property type="match status" value="1"/>
</dbReference>
<dbReference type="GO" id="GO:0007131">
    <property type="term" value="P:reciprocal meiotic recombination"/>
    <property type="evidence" value="ECO:0007669"/>
    <property type="project" value="TreeGrafter"/>
</dbReference>
<dbReference type="InterPro" id="IPR027417">
    <property type="entry name" value="P-loop_NTPase"/>
</dbReference>
<dbReference type="PANTHER" id="PTHR11361:SF21">
    <property type="entry name" value="MUTS PROTEIN HOMOLOG 4"/>
    <property type="match status" value="1"/>
</dbReference>
<dbReference type="InterPro" id="IPR036187">
    <property type="entry name" value="DNA_mismatch_repair_MutS_sf"/>
</dbReference>
<feature type="region of interest" description="Disordered" evidence="6">
    <location>
        <begin position="1"/>
        <end position="57"/>
    </location>
</feature>
<dbReference type="EMBL" id="MCBR01022597">
    <property type="protein sequence ID" value="RKF51374.1"/>
    <property type="molecule type" value="Genomic_DNA"/>
</dbReference>
<dbReference type="GO" id="GO:0005524">
    <property type="term" value="F:ATP binding"/>
    <property type="evidence" value="ECO:0007669"/>
    <property type="project" value="UniProtKB-KW"/>
</dbReference>
<reference evidence="8 9" key="1">
    <citation type="journal article" date="2018" name="BMC Genomics">
        <title>Comparative genome analyses reveal sequence features reflecting distinct modes of host-adaptation between dicot and monocot powdery mildew.</title>
        <authorList>
            <person name="Wu Y."/>
            <person name="Ma X."/>
            <person name="Pan Z."/>
            <person name="Kale S.D."/>
            <person name="Song Y."/>
            <person name="King H."/>
            <person name="Zhang Q."/>
            <person name="Presley C."/>
            <person name="Deng X."/>
            <person name="Wei C.I."/>
            <person name="Xiao S."/>
        </authorList>
    </citation>
    <scope>NUCLEOTIDE SEQUENCE [LARGE SCALE GENOMIC DNA]</scope>
    <source>
        <strain evidence="8">UCSC1</strain>
    </source>
</reference>
<sequence length="891" mass="100096">MNTPKSSLTTSNTTIASLPHQRDESSDYFSQYRIKSTNGTLHPDTQSSLHSSKSRSTIGKAEQQKIVCAISEARGISPTVGLAFVSITNGEAVLSQICDNQFYVRSLNKLEAFRPTDILIVSTHSPPNPKSKMYSVIEENIPWARLITIDRKYWSETAGLDYIQKLAFHGDVEAINVAVAGNYFATCCFAAALKYIDLSLSLTFAFHSLRIKYQASEGSMMIDLSTVQSLELIQNVHDSKSKDCLFGLLNDTLTPMGTRLLRSSILQPSTQANVLTQRYEALEELISKEDVFLQTRQALKSVYDIERLLRSLIVIPTQPDIRYSEQLINHILMLKSFVELIPPIRDALGGARSDLLSTIRDYCCPENIERTLQFIKGVINDDVTYQKTPLDLRNQRTYAVKSGVSGLLDVARQTFKEATEDVHQHVLELNQSLEINAEIRYDNSRKYYLRILEDSFNGSPPPEVLINCYCIKGYMECQTLDLVKLNQRIEDSHQEVILMSDKTIQELVNNIRGEIPILFRVCESIAMLDMIAAFGQIATTNDYVRPEITECIAIKSGRHPIREKSSINQNKSKVHPEKFITNDVYASSQKRFQIITGCNMSGKSTYIRSIALMAIMAQIGSFIPASYASFPLIDQLFARVSKDDSNEANVSTFASEMRETAFILRLAKIQKLKVHEDKKMKLIFVIRNIDANSLAIFDELGRGTSSRDGLAIALSISEALIESRAMIWFATHFRELAQILSERAGVVNLHLSVDMSKENTMTMLYKIEEGYMKEEHYGLALARVVDLPPQVLEVAESVSKALDAQAAAKKKSSKAYAVVRRRKLVLGLVEALKQAESGSLAGKALMSWLQRLQNEFIHRMEEIETDVTIIDTQDTTTDEETVADTVTEDDL</sequence>
<feature type="domain" description="DNA mismatch repair proteins mutS family" evidence="7">
    <location>
        <begin position="693"/>
        <end position="709"/>
    </location>
</feature>
<dbReference type="InterPro" id="IPR045076">
    <property type="entry name" value="MutS"/>
</dbReference>
<dbReference type="SMART" id="SM00533">
    <property type="entry name" value="MUTSd"/>
    <property type="match status" value="1"/>
</dbReference>
<keyword evidence="3" id="KW-0067">ATP-binding</keyword>
<dbReference type="Gene3D" id="1.10.1420.10">
    <property type="match status" value="2"/>
</dbReference>
<dbReference type="InterPro" id="IPR036678">
    <property type="entry name" value="MutS_con_dom_sf"/>
</dbReference>
<evidence type="ECO:0000313" key="8">
    <source>
        <dbReference type="EMBL" id="RKF51374.1"/>
    </source>
</evidence>
<dbReference type="PROSITE" id="PS00486">
    <property type="entry name" value="DNA_MISMATCH_REPAIR_2"/>
    <property type="match status" value="1"/>
</dbReference>
<accession>A0A420H1U7</accession>
<dbReference type="InterPro" id="IPR000432">
    <property type="entry name" value="DNA_mismatch_repair_MutS_C"/>
</dbReference>
<dbReference type="OrthoDB" id="276261at2759"/>
<evidence type="ECO:0000256" key="5">
    <source>
        <dbReference type="ARBA" id="ARBA00023254"/>
    </source>
</evidence>
<feature type="compositionally biased region" description="Polar residues" evidence="6">
    <location>
        <begin position="1"/>
        <end position="16"/>
    </location>
</feature>
<dbReference type="GO" id="GO:0006298">
    <property type="term" value="P:mismatch repair"/>
    <property type="evidence" value="ECO:0007669"/>
    <property type="project" value="InterPro"/>
</dbReference>
<name>A0A420H1U7_9PEZI</name>
<dbReference type="Proteomes" id="UP000285405">
    <property type="component" value="Unassembled WGS sequence"/>
</dbReference>
<evidence type="ECO:0000256" key="2">
    <source>
        <dbReference type="ARBA" id="ARBA00022741"/>
    </source>
</evidence>